<feature type="domain" description="C2H2-type" evidence="2">
    <location>
        <begin position="513"/>
        <end position="535"/>
    </location>
</feature>
<feature type="domain" description="C2H2-type" evidence="2">
    <location>
        <begin position="79"/>
        <end position="101"/>
    </location>
</feature>
<dbReference type="InterPro" id="IPR013087">
    <property type="entry name" value="Znf_C2H2_type"/>
</dbReference>
<dbReference type="AlphaFoldDB" id="A0A9N9MKI8"/>
<dbReference type="InterPro" id="IPR052644">
    <property type="entry name" value="ZMAT3"/>
</dbReference>
<dbReference type="PROSITE" id="PS00028">
    <property type="entry name" value="ZINC_FINGER_C2H2_1"/>
    <property type="match status" value="3"/>
</dbReference>
<dbReference type="SUPFAM" id="SSF57667">
    <property type="entry name" value="beta-beta-alpha zinc fingers"/>
    <property type="match status" value="3"/>
</dbReference>
<feature type="region of interest" description="Disordered" evidence="1">
    <location>
        <begin position="412"/>
        <end position="443"/>
    </location>
</feature>
<protein>
    <recommendedName>
        <fullName evidence="2">C2H2-type domain-containing protein</fullName>
    </recommendedName>
</protein>
<dbReference type="Pfam" id="PF12874">
    <property type="entry name" value="zf-met"/>
    <property type="match status" value="2"/>
</dbReference>
<organism evidence="3 4">
    <name type="scientific">Ceutorhynchus assimilis</name>
    <name type="common">cabbage seed weevil</name>
    <dbReference type="NCBI Taxonomy" id="467358"/>
    <lineage>
        <taxon>Eukaryota</taxon>
        <taxon>Metazoa</taxon>
        <taxon>Ecdysozoa</taxon>
        <taxon>Arthropoda</taxon>
        <taxon>Hexapoda</taxon>
        <taxon>Insecta</taxon>
        <taxon>Pterygota</taxon>
        <taxon>Neoptera</taxon>
        <taxon>Endopterygota</taxon>
        <taxon>Coleoptera</taxon>
        <taxon>Polyphaga</taxon>
        <taxon>Cucujiformia</taxon>
        <taxon>Curculionidae</taxon>
        <taxon>Ceutorhynchinae</taxon>
        <taxon>Ceutorhynchus</taxon>
    </lineage>
</organism>
<accession>A0A9N9MKI8</accession>
<dbReference type="SMART" id="SM00451">
    <property type="entry name" value="ZnF_U1"/>
    <property type="match status" value="6"/>
</dbReference>
<dbReference type="InterPro" id="IPR036236">
    <property type="entry name" value="Znf_C2H2_sf"/>
</dbReference>
<dbReference type="GO" id="GO:0008270">
    <property type="term" value="F:zinc ion binding"/>
    <property type="evidence" value="ECO:0007669"/>
    <property type="project" value="InterPro"/>
</dbReference>
<evidence type="ECO:0000313" key="4">
    <source>
        <dbReference type="Proteomes" id="UP001152799"/>
    </source>
</evidence>
<feature type="compositionally biased region" description="Basic and acidic residues" evidence="1">
    <location>
        <begin position="211"/>
        <end position="223"/>
    </location>
</feature>
<reference evidence="3" key="1">
    <citation type="submission" date="2022-01" db="EMBL/GenBank/DDBJ databases">
        <authorList>
            <person name="King R."/>
        </authorList>
    </citation>
    <scope>NUCLEOTIDE SEQUENCE</scope>
</reference>
<dbReference type="Proteomes" id="UP001152799">
    <property type="component" value="Chromosome 3"/>
</dbReference>
<evidence type="ECO:0000313" key="3">
    <source>
        <dbReference type="EMBL" id="CAG9765590.1"/>
    </source>
</evidence>
<dbReference type="PANTHER" id="PTHR46786">
    <property type="entry name" value="ZINC FINGER MATRIN-TYPE PROTEIN 3"/>
    <property type="match status" value="1"/>
</dbReference>
<sequence length="892" mass="103836">MDPIEKLITEKLYKLVTSEYCELCDVEIVNEITKRDHYNGRRHYKNLEWFREEERYRLSHQKINHETPTQSIENTKLYCKSCNKTVGSQDELLKHNGTEAHQINVACYCEFCSIYTSSKNNMWQHLRGEQHKKKLIEGCFPIDGEYSSSRDSLSNVLQNLMLIDICKICNLQLPNIQRYKTHYSSESHETAVKQWLQRNQDSVNQPKPVKKVTDETKSEEKANNETVETNVMHYCFICKLQFPSKDRHQHVNSFPHSILYKEKQELLKKGISEVYLEESQGSIVCTLCSITLYNFPIVIDHTNRSKHIINYLKWHGTAKRVTQDSKIKHFYCKVCNKELDGTSYADRHYEEESHIKNLDKIGEVSNATSEILELQNKSTQLHAKEVSSKDILVVTPWPPKFPDLIKPKNCTDVIDKDSSAPPAEAALKSSSTTTNKDDDKTNKADKNDQIVVTSTNYSEFSCYICDVLLSSKKENDLHRQSFQHSALSEEKERLLKEGILDEYLTATVDGVMCELCSVILCNPIGLNQHKNGLKHSNEYFKWRLNSKKVTSESETEPFHCKDPDETSSYGQHYTNKYHSETDIFSQKCNNSNITEELHNKSPLHLENEQKNNPKSDSLTISYTDFVTLLSTTFYGNSNKPEEKSENLSISTTEPKENENLKHKVLEELKKLVQKLYYSEQVPYDFSFKYLQKINKEVDEIIENKEKQDFPIELDNENEIAFDNEYYNYYCEKSEAVDSDTVLEEEFNNDDFNKKTDKTSFEDLPPQTQYIPDLLNEIIDRKQEVVETVEKEVLNEIECLLKRIDNIEEEPVLEEILESLKGFNDELESVVNIQEINSCVKKKVDENNVEKPSESNSKTSKLQEMENSTKYYPVLKTILDYGLYRFLPTRFNN</sequence>
<proteinExistence type="predicted"/>
<dbReference type="Gene3D" id="3.30.160.60">
    <property type="entry name" value="Classic Zinc Finger"/>
    <property type="match status" value="3"/>
</dbReference>
<dbReference type="PANTHER" id="PTHR46786:SF1">
    <property type="entry name" value="ZINC FINGER MATRIN-TYPE PROTEIN 3"/>
    <property type="match status" value="1"/>
</dbReference>
<evidence type="ECO:0000259" key="2">
    <source>
        <dbReference type="PROSITE" id="PS00028"/>
    </source>
</evidence>
<keyword evidence="4" id="KW-1185">Reference proteome</keyword>
<gene>
    <name evidence="3" type="ORF">CEUTPL_LOCUS6195</name>
</gene>
<feature type="region of interest" description="Disordered" evidence="1">
    <location>
        <begin position="203"/>
        <end position="223"/>
    </location>
</feature>
<dbReference type="EMBL" id="OU892279">
    <property type="protein sequence ID" value="CAG9765590.1"/>
    <property type="molecule type" value="Genomic_DNA"/>
</dbReference>
<evidence type="ECO:0000256" key="1">
    <source>
        <dbReference type="SAM" id="MobiDB-lite"/>
    </source>
</evidence>
<dbReference type="InterPro" id="IPR003604">
    <property type="entry name" value="Matrin/U1-like-C_Znf_C2H2"/>
</dbReference>
<name>A0A9N9MKI8_9CUCU</name>
<dbReference type="SMART" id="SM00355">
    <property type="entry name" value="ZnF_C2H2"/>
    <property type="match status" value="8"/>
</dbReference>
<feature type="domain" description="C2H2-type" evidence="2">
    <location>
        <begin position="332"/>
        <end position="354"/>
    </location>
</feature>
<dbReference type="GO" id="GO:0003676">
    <property type="term" value="F:nucleic acid binding"/>
    <property type="evidence" value="ECO:0007669"/>
    <property type="project" value="InterPro"/>
</dbReference>